<sequence length="169" mass="19311">MRLKIFVLFFLLTLILGVIYLAWNNKKDSSSEPVEGLVVKVVDGDTLKVRVGGGDETVRLLGIDAPESVDPNKPVQCYAKEATRRTNSLLGEKVTLVSDQLQADRDEYGRLLRYVFLVDGTNFNKLMIEEGMAREYYFRGKEYKYRIEFYEAQEVAREQKLGIWGVCGN</sequence>
<evidence type="ECO:0000256" key="3">
    <source>
        <dbReference type="ARBA" id="ARBA00022801"/>
    </source>
</evidence>
<dbReference type="PANTHER" id="PTHR12302">
    <property type="entry name" value="EBNA2 BINDING PROTEIN P100"/>
    <property type="match status" value="1"/>
</dbReference>
<dbReference type="InterPro" id="IPR016071">
    <property type="entry name" value="Staphylococal_nuclease_OB-fold"/>
</dbReference>
<dbReference type="PROSITE" id="PS50830">
    <property type="entry name" value="TNASE_3"/>
    <property type="match status" value="1"/>
</dbReference>
<dbReference type="CDD" id="cd00175">
    <property type="entry name" value="SNc"/>
    <property type="match status" value="1"/>
</dbReference>
<comment type="caution">
    <text evidence="5">The sequence shown here is derived from an EMBL/GenBank/DDBJ whole genome shotgun (WGS) entry which is preliminary data.</text>
</comment>
<accession>A0A0G1D5C2</accession>
<keyword evidence="2" id="KW-0255">Endonuclease</keyword>
<evidence type="ECO:0000313" key="5">
    <source>
        <dbReference type="EMBL" id="KKS92907.1"/>
    </source>
</evidence>
<dbReference type="GO" id="GO:0004519">
    <property type="term" value="F:endonuclease activity"/>
    <property type="evidence" value="ECO:0007669"/>
    <property type="project" value="UniProtKB-KW"/>
</dbReference>
<protein>
    <submittedName>
        <fullName evidence="5">Micrococcal nuclease</fullName>
    </submittedName>
</protein>
<feature type="domain" description="TNase-like" evidence="4">
    <location>
        <begin position="32"/>
        <end position="166"/>
    </location>
</feature>
<name>A0A0G1D5C2_9BACT</name>
<keyword evidence="3" id="KW-0378">Hydrolase</keyword>
<dbReference type="SMART" id="SM00318">
    <property type="entry name" value="SNc"/>
    <property type="match status" value="1"/>
</dbReference>
<gene>
    <name evidence="5" type="ORF">UV68_C0032G0002</name>
</gene>
<keyword evidence="1" id="KW-0540">Nuclease</keyword>
<evidence type="ECO:0000313" key="6">
    <source>
        <dbReference type="Proteomes" id="UP000033980"/>
    </source>
</evidence>
<dbReference type="InterPro" id="IPR002071">
    <property type="entry name" value="Thermonucl_AS"/>
</dbReference>
<dbReference type="PANTHER" id="PTHR12302:SF3">
    <property type="entry name" value="SERINE_THREONINE-PROTEIN KINASE 31"/>
    <property type="match status" value="1"/>
</dbReference>
<evidence type="ECO:0000256" key="2">
    <source>
        <dbReference type="ARBA" id="ARBA00022759"/>
    </source>
</evidence>
<organism evidence="5 6">
    <name type="scientific">Candidatus Collierbacteria bacterium GW2011_GWC2_43_12</name>
    <dbReference type="NCBI Taxonomy" id="1618390"/>
    <lineage>
        <taxon>Bacteria</taxon>
        <taxon>Candidatus Collieribacteriota</taxon>
    </lineage>
</organism>
<proteinExistence type="predicted"/>
<dbReference type="AlphaFoldDB" id="A0A0G1D5C2"/>
<dbReference type="Proteomes" id="UP000033980">
    <property type="component" value="Unassembled WGS sequence"/>
</dbReference>
<evidence type="ECO:0000256" key="1">
    <source>
        <dbReference type="ARBA" id="ARBA00022722"/>
    </source>
</evidence>
<dbReference type="SUPFAM" id="SSF50199">
    <property type="entry name" value="Staphylococcal nuclease"/>
    <property type="match status" value="1"/>
</dbReference>
<reference evidence="5 6" key="1">
    <citation type="journal article" date="2015" name="Nature">
        <title>rRNA introns, odd ribosomes, and small enigmatic genomes across a large radiation of phyla.</title>
        <authorList>
            <person name="Brown C.T."/>
            <person name="Hug L.A."/>
            <person name="Thomas B.C."/>
            <person name="Sharon I."/>
            <person name="Castelle C.J."/>
            <person name="Singh A."/>
            <person name="Wilkins M.J."/>
            <person name="Williams K.H."/>
            <person name="Banfield J.F."/>
        </authorList>
    </citation>
    <scope>NUCLEOTIDE SEQUENCE [LARGE SCALE GENOMIC DNA]</scope>
</reference>
<dbReference type="GO" id="GO:0016787">
    <property type="term" value="F:hydrolase activity"/>
    <property type="evidence" value="ECO:0007669"/>
    <property type="project" value="UniProtKB-KW"/>
</dbReference>
<dbReference type="Pfam" id="PF00565">
    <property type="entry name" value="SNase"/>
    <property type="match status" value="1"/>
</dbReference>
<dbReference type="InterPro" id="IPR035437">
    <property type="entry name" value="SNase_OB-fold_sf"/>
</dbReference>
<dbReference type="Gene3D" id="2.40.50.90">
    <property type="match status" value="1"/>
</dbReference>
<dbReference type="GO" id="GO:0003676">
    <property type="term" value="F:nucleic acid binding"/>
    <property type="evidence" value="ECO:0007669"/>
    <property type="project" value="InterPro"/>
</dbReference>
<dbReference type="EMBL" id="LCFK01000032">
    <property type="protein sequence ID" value="KKS92907.1"/>
    <property type="molecule type" value="Genomic_DNA"/>
</dbReference>
<dbReference type="PROSITE" id="PS01123">
    <property type="entry name" value="TNASE_1"/>
    <property type="match status" value="1"/>
</dbReference>
<evidence type="ECO:0000259" key="4">
    <source>
        <dbReference type="PROSITE" id="PS50830"/>
    </source>
</evidence>